<protein>
    <submittedName>
        <fullName evidence="1">Uncharacterized protein</fullName>
    </submittedName>
</protein>
<dbReference type="EMBL" id="JAAIKD010000001">
    <property type="protein sequence ID" value="NEV92538.1"/>
    <property type="molecule type" value="Genomic_DNA"/>
</dbReference>
<dbReference type="Proteomes" id="UP000478505">
    <property type="component" value="Unassembled WGS sequence"/>
</dbReference>
<evidence type="ECO:0000313" key="2">
    <source>
        <dbReference type="Proteomes" id="UP000478505"/>
    </source>
</evidence>
<gene>
    <name evidence="1" type="ORF">G3567_00035</name>
</gene>
<evidence type="ECO:0000313" key="1">
    <source>
        <dbReference type="EMBL" id="NEV92538.1"/>
    </source>
</evidence>
<proteinExistence type="predicted"/>
<sequence>MSLLYLFSPLCSEFNSLLHKLSHQFVIEDHHAEKSNEKKIHHSEDHDFLVLNPLAEAEDHHKEEIDDHTHGVISLFNLIFNYDSSKDGKEKQIFENKIDKHILYHTIHFSPWALVYNDKKMRDYFFFTKGHEPDITIPPPQSNFT</sequence>
<comment type="caution">
    <text evidence="1">The sequence shown here is derived from an EMBL/GenBank/DDBJ whole genome shotgun (WGS) entry which is preliminary data.</text>
</comment>
<dbReference type="AlphaFoldDB" id="A0A6B3QY09"/>
<accession>A0A6B3QY09</accession>
<organism evidence="1 2">
    <name type="scientific">Psychroflexus aurantiacus</name>
    <dbReference type="NCBI Taxonomy" id="2709310"/>
    <lineage>
        <taxon>Bacteria</taxon>
        <taxon>Pseudomonadati</taxon>
        <taxon>Bacteroidota</taxon>
        <taxon>Flavobacteriia</taxon>
        <taxon>Flavobacteriales</taxon>
        <taxon>Flavobacteriaceae</taxon>
        <taxon>Psychroflexus</taxon>
    </lineage>
</organism>
<keyword evidence="2" id="KW-1185">Reference proteome</keyword>
<name>A0A6B3QY09_9FLAO</name>
<reference evidence="1 2" key="1">
    <citation type="submission" date="2020-02" db="EMBL/GenBank/DDBJ databases">
        <title>Flavobacteriaceae Psychroflexus bacterium YR1-1, complete genome.</title>
        <authorList>
            <person name="Li Y."/>
            <person name="Wu S."/>
        </authorList>
    </citation>
    <scope>NUCLEOTIDE SEQUENCE [LARGE SCALE GENOMIC DNA]</scope>
    <source>
        <strain evidence="1 2">YR1-1</strain>
    </source>
</reference>